<feature type="domain" description="GH16" evidence="5">
    <location>
        <begin position="21"/>
        <end position="292"/>
    </location>
</feature>
<dbReference type="PIRSF" id="PIRSF001097">
    <property type="entry name" value="Agarase"/>
    <property type="match status" value="1"/>
</dbReference>
<keyword evidence="4" id="KW-0326">Glycosidase</keyword>
<sequence length="295" mass="34028">MKIWMLSTVVCLAAGARGMASREPVPPPPPVEAPEGYKWVLNQAYSDEFNGRKLDDEKWHNHYPGWKGRVPGLFVPESVQVDDGLLRIKIGLLDPPRGDDGEWWIACGAIQSKGQEAGYGYYETRMKASSLRTSSTFWLMNPRKDAEKAGKRTELDIQECIGDAQRWPDFKHQFRSNTHITFMNEEKVDGEYPVVKKGASYDIGSNVDEDFHTYGCWWVDAKTMHFYLDGEHVQTIEVSTEKDPSPFDRKMFINLVCEIYDWEVLPEKEQILDDSKNTTYYDYVRAYTLEKDDVK</sequence>
<dbReference type="SUPFAM" id="SSF49899">
    <property type="entry name" value="Concanavalin A-like lectins/glucanases"/>
    <property type="match status" value="1"/>
</dbReference>
<evidence type="ECO:0000259" key="5">
    <source>
        <dbReference type="PROSITE" id="PS51762"/>
    </source>
</evidence>
<evidence type="ECO:0000256" key="2">
    <source>
        <dbReference type="ARBA" id="ARBA00022729"/>
    </source>
</evidence>
<dbReference type="EMBL" id="JARVCO010000006">
    <property type="protein sequence ID" value="MDZ8117877.1"/>
    <property type="molecule type" value="Genomic_DNA"/>
</dbReference>
<dbReference type="Proteomes" id="UP001290861">
    <property type="component" value="Unassembled WGS sequence"/>
</dbReference>
<name>A0ABU5MUP7_9BACT</name>
<accession>A0ABU5MUP7</accession>
<gene>
    <name evidence="6" type="ORF">P9H32_04495</name>
</gene>
<evidence type="ECO:0000256" key="3">
    <source>
        <dbReference type="ARBA" id="ARBA00022801"/>
    </source>
</evidence>
<dbReference type="InterPro" id="IPR013320">
    <property type="entry name" value="ConA-like_dom_sf"/>
</dbReference>
<evidence type="ECO:0000256" key="1">
    <source>
        <dbReference type="ARBA" id="ARBA00006865"/>
    </source>
</evidence>
<dbReference type="CDD" id="cd02178">
    <property type="entry name" value="GH16_beta_agarase"/>
    <property type="match status" value="1"/>
</dbReference>
<evidence type="ECO:0000256" key="4">
    <source>
        <dbReference type="ARBA" id="ARBA00023295"/>
    </source>
</evidence>
<evidence type="ECO:0000313" key="6">
    <source>
        <dbReference type="EMBL" id="MDZ8117877.1"/>
    </source>
</evidence>
<comment type="caution">
    <text evidence="6">The sequence shown here is derived from an EMBL/GenBank/DDBJ whole genome shotgun (WGS) entry which is preliminary data.</text>
</comment>
<dbReference type="Pfam" id="PF00722">
    <property type="entry name" value="Glyco_hydro_16"/>
    <property type="match status" value="1"/>
</dbReference>
<protein>
    <submittedName>
        <fullName evidence="6">Family 16 glycosylhydrolase</fullName>
    </submittedName>
</protein>
<organism evidence="6 7">
    <name type="scientific">Pontiella agarivorans</name>
    <dbReference type="NCBI Taxonomy" id="3038953"/>
    <lineage>
        <taxon>Bacteria</taxon>
        <taxon>Pseudomonadati</taxon>
        <taxon>Kiritimatiellota</taxon>
        <taxon>Kiritimatiellia</taxon>
        <taxon>Kiritimatiellales</taxon>
        <taxon>Pontiellaceae</taxon>
        <taxon>Pontiella</taxon>
    </lineage>
</organism>
<keyword evidence="2" id="KW-0732">Signal</keyword>
<dbReference type="InterPro" id="IPR016287">
    <property type="entry name" value="Beta_agarase"/>
</dbReference>
<keyword evidence="7" id="KW-1185">Reference proteome</keyword>
<dbReference type="InterPro" id="IPR000757">
    <property type="entry name" value="Beta-glucanase-like"/>
</dbReference>
<comment type="similarity">
    <text evidence="1">Belongs to the glycosyl hydrolase 16 family.</text>
</comment>
<reference evidence="6 7" key="1">
    <citation type="journal article" date="2024" name="Appl. Environ. Microbiol.">
        <title>Pontiella agarivorans sp. nov., a novel marine anaerobic bacterium capable of degrading macroalgal polysaccharides and fixing nitrogen.</title>
        <authorList>
            <person name="Liu N."/>
            <person name="Kivenson V."/>
            <person name="Peng X."/>
            <person name="Cui Z."/>
            <person name="Lankiewicz T.S."/>
            <person name="Gosselin K.M."/>
            <person name="English C.J."/>
            <person name="Blair E.M."/>
            <person name="O'Malley M.A."/>
            <person name="Valentine D.L."/>
        </authorList>
    </citation>
    <scope>NUCLEOTIDE SEQUENCE [LARGE SCALE GENOMIC DNA]</scope>
    <source>
        <strain evidence="6 7">NLcol2</strain>
    </source>
</reference>
<dbReference type="PROSITE" id="PS51762">
    <property type="entry name" value="GH16_2"/>
    <property type="match status" value="1"/>
</dbReference>
<dbReference type="Gene3D" id="2.60.120.200">
    <property type="match status" value="1"/>
</dbReference>
<proteinExistence type="inferred from homology"/>
<evidence type="ECO:0000313" key="7">
    <source>
        <dbReference type="Proteomes" id="UP001290861"/>
    </source>
</evidence>
<keyword evidence="3" id="KW-0378">Hydrolase</keyword>